<feature type="compositionally biased region" description="Polar residues" evidence="1">
    <location>
        <begin position="144"/>
        <end position="154"/>
    </location>
</feature>
<proteinExistence type="predicted"/>
<sequence length="292" mass="31787">MGNDSVVQLSTSQGDVDSIRSHPWVKVFPNNDQTIFGEQVLKTQEAGIGNKIKIEALIACKIVKISLFPSFNYAKNSGKQESNESEALFSKKVKEDNDVPEMTSDAILAKWLADGKKALKKQLRSLSQLAVQAMKPLHGPYKKQGTTQSVRTQQNNKKKAKDAYNKVQSDGYEDIVGMFSRVSACVGRNDMAGEAENGGVVSNGSDSASVEEIGLSVDAGDEACSSDIEVDEHGNIAAEVIEDEEGLGPLLDIFSSSFRSDQLVSMHHWLPENPRGLFRPPPTNEAVDKCIQ</sequence>
<dbReference type="AlphaFoldDB" id="A0A2H3CG34"/>
<dbReference type="InParanoid" id="A0A2H3CG34"/>
<evidence type="ECO:0000256" key="1">
    <source>
        <dbReference type="SAM" id="MobiDB-lite"/>
    </source>
</evidence>
<evidence type="ECO:0000313" key="2">
    <source>
        <dbReference type="EMBL" id="PBK82031.1"/>
    </source>
</evidence>
<organism evidence="2 3">
    <name type="scientific">Armillaria gallica</name>
    <name type="common">Bulbous honey fungus</name>
    <name type="synonym">Armillaria bulbosa</name>
    <dbReference type="NCBI Taxonomy" id="47427"/>
    <lineage>
        <taxon>Eukaryota</taxon>
        <taxon>Fungi</taxon>
        <taxon>Dikarya</taxon>
        <taxon>Basidiomycota</taxon>
        <taxon>Agaricomycotina</taxon>
        <taxon>Agaricomycetes</taxon>
        <taxon>Agaricomycetidae</taxon>
        <taxon>Agaricales</taxon>
        <taxon>Marasmiineae</taxon>
        <taxon>Physalacriaceae</taxon>
        <taxon>Armillaria</taxon>
    </lineage>
</organism>
<gene>
    <name evidence="2" type="ORF">ARMGADRAFT_1038916</name>
</gene>
<evidence type="ECO:0000313" key="3">
    <source>
        <dbReference type="Proteomes" id="UP000217790"/>
    </source>
</evidence>
<dbReference type="EMBL" id="KZ293722">
    <property type="protein sequence ID" value="PBK82031.1"/>
    <property type="molecule type" value="Genomic_DNA"/>
</dbReference>
<protein>
    <submittedName>
        <fullName evidence="2">Uncharacterized protein</fullName>
    </submittedName>
</protein>
<keyword evidence="3" id="KW-1185">Reference proteome</keyword>
<reference evidence="3" key="1">
    <citation type="journal article" date="2017" name="Nat. Ecol. Evol.">
        <title>Genome expansion and lineage-specific genetic innovations in the forest pathogenic fungi Armillaria.</title>
        <authorList>
            <person name="Sipos G."/>
            <person name="Prasanna A.N."/>
            <person name="Walter M.C."/>
            <person name="O'Connor E."/>
            <person name="Balint B."/>
            <person name="Krizsan K."/>
            <person name="Kiss B."/>
            <person name="Hess J."/>
            <person name="Varga T."/>
            <person name="Slot J."/>
            <person name="Riley R."/>
            <person name="Boka B."/>
            <person name="Rigling D."/>
            <person name="Barry K."/>
            <person name="Lee J."/>
            <person name="Mihaltcheva S."/>
            <person name="LaButti K."/>
            <person name="Lipzen A."/>
            <person name="Waldron R."/>
            <person name="Moloney N.M."/>
            <person name="Sperisen C."/>
            <person name="Kredics L."/>
            <person name="Vagvoelgyi C."/>
            <person name="Patrignani A."/>
            <person name="Fitzpatrick D."/>
            <person name="Nagy I."/>
            <person name="Doyle S."/>
            <person name="Anderson J.B."/>
            <person name="Grigoriev I.V."/>
            <person name="Gueldener U."/>
            <person name="Muensterkoetter M."/>
            <person name="Nagy L.G."/>
        </authorList>
    </citation>
    <scope>NUCLEOTIDE SEQUENCE [LARGE SCALE GENOMIC DNA]</scope>
    <source>
        <strain evidence="3">Ar21-2</strain>
    </source>
</reference>
<feature type="region of interest" description="Disordered" evidence="1">
    <location>
        <begin position="139"/>
        <end position="160"/>
    </location>
</feature>
<dbReference type="OrthoDB" id="10427473at2759"/>
<accession>A0A2H3CG34</accession>
<name>A0A2H3CG34_ARMGA</name>
<dbReference type="Proteomes" id="UP000217790">
    <property type="component" value="Unassembled WGS sequence"/>
</dbReference>